<dbReference type="Gene3D" id="2.60.120.1600">
    <property type="match status" value="1"/>
</dbReference>
<name>A0ABN3IPL6_9ACTN</name>
<organism evidence="2 3">
    <name type="scientific">Actinomadura vinacea</name>
    <dbReference type="NCBI Taxonomy" id="115336"/>
    <lineage>
        <taxon>Bacteria</taxon>
        <taxon>Bacillati</taxon>
        <taxon>Actinomycetota</taxon>
        <taxon>Actinomycetes</taxon>
        <taxon>Streptosporangiales</taxon>
        <taxon>Thermomonosporaceae</taxon>
        <taxon>Actinomadura</taxon>
    </lineage>
</organism>
<dbReference type="Pfam" id="PF06742">
    <property type="entry name" value="DUF1214"/>
    <property type="match status" value="1"/>
</dbReference>
<gene>
    <name evidence="2" type="ORF">GCM10010191_18870</name>
</gene>
<evidence type="ECO:0000313" key="2">
    <source>
        <dbReference type="EMBL" id="GAA2410311.1"/>
    </source>
</evidence>
<evidence type="ECO:0000259" key="1">
    <source>
        <dbReference type="Pfam" id="PF06742"/>
    </source>
</evidence>
<accession>A0ABN3IPL6</accession>
<dbReference type="RefSeq" id="WP_344588272.1">
    <property type="nucleotide sequence ID" value="NZ_BAAARW010000006.1"/>
</dbReference>
<dbReference type="InterPro" id="IPR010621">
    <property type="entry name" value="DUF1214"/>
</dbReference>
<comment type="caution">
    <text evidence="2">The sequence shown here is derived from an EMBL/GenBank/DDBJ whole genome shotgun (WGS) entry which is preliminary data.</text>
</comment>
<evidence type="ECO:0000313" key="3">
    <source>
        <dbReference type="Proteomes" id="UP001501231"/>
    </source>
</evidence>
<dbReference type="Proteomes" id="UP001501231">
    <property type="component" value="Unassembled WGS sequence"/>
</dbReference>
<protein>
    <recommendedName>
        <fullName evidence="1">DUF1214 domain-containing protein</fullName>
    </recommendedName>
</protein>
<dbReference type="EMBL" id="BAAARW010000006">
    <property type="protein sequence ID" value="GAA2410311.1"/>
    <property type="molecule type" value="Genomic_DNA"/>
</dbReference>
<feature type="domain" description="DUF1214" evidence="1">
    <location>
        <begin position="272"/>
        <end position="348"/>
    </location>
</feature>
<sequence>MTELPTWSDQMRALEGVVDNLLPTWRPDGATEAEVQDMNKLALSILACGYMCRVYTDSRRPVFMPLWNYACNQGGPNPDYVYSMIEIDAKGVYQISGYRGTTRFVEITQQEPEMTSPSLLTEPRTGPPLRVTNDLDELTIGEDGYFSVVVSAERPEDHTGDWWPLDPRTRRLLMRKCSCDWRHEVDARVAVNRLDDPGEDMTPEEIARRFSDMAEWIEGMIKFDMLLVRYYREHHGVNVLLRSKWIDEVGGLAKQAYYDGIHEIHDDEALIVEVPLPEQCHYWQILVADDRFATVDWVNRQSSLNDVQARIDGDGTLRVVISKQDPGVHNWLDKADFPWGIIQMRFYLANAYPDAAVTKVPVAEVLQHLPPDTPVLTPAERREQLRARREGAQLRRIW</sequence>
<reference evidence="2 3" key="1">
    <citation type="journal article" date="2019" name="Int. J. Syst. Evol. Microbiol.">
        <title>The Global Catalogue of Microorganisms (GCM) 10K type strain sequencing project: providing services to taxonomists for standard genome sequencing and annotation.</title>
        <authorList>
            <consortium name="The Broad Institute Genomics Platform"/>
            <consortium name="The Broad Institute Genome Sequencing Center for Infectious Disease"/>
            <person name="Wu L."/>
            <person name="Ma J."/>
        </authorList>
    </citation>
    <scope>NUCLEOTIDE SEQUENCE [LARGE SCALE GENOMIC DNA]</scope>
    <source>
        <strain evidence="2 3">JCM 3325</strain>
    </source>
</reference>
<proteinExistence type="predicted"/>
<keyword evidence="3" id="KW-1185">Reference proteome</keyword>